<organism evidence="6 7">
    <name type="scientific">Fragariocoptes setiger</name>
    <dbReference type="NCBI Taxonomy" id="1670756"/>
    <lineage>
        <taxon>Eukaryota</taxon>
        <taxon>Metazoa</taxon>
        <taxon>Ecdysozoa</taxon>
        <taxon>Arthropoda</taxon>
        <taxon>Chelicerata</taxon>
        <taxon>Arachnida</taxon>
        <taxon>Acari</taxon>
        <taxon>Acariformes</taxon>
        <taxon>Trombidiformes</taxon>
        <taxon>Prostigmata</taxon>
        <taxon>Eupodina</taxon>
        <taxon>Eriophyoidea</taxon>
        <taxon>Phytoptidae</taxon>
        <taxon>Fragariocoptes</taxon>
    </lineage>
</organism>
<sequence>MSSIENIVRFNAQTSSREKLIRLCQYSTRLLLSLGVRFDLMNDEARARLRHLEQYFLSCRRLLNFGRAIDHMFAAVQCLRIEDPIVRFTLMSSKVATSVCMLCEHVLWLKEMNFVPWQDSHKDRERLARRFNKFWLYASGLNVLRDFYELICILLTYHHSHQRPHISCDDDQTITLNNNHESAKTTTTKHHRHRNSTNDSKPQDLEARVAGLGRRLSASAAHTYTRWRSWPVSLVRRHPRLTCDLIKNACDFCIPCTALGKTNISPVMLALMGVTSSALGALQIYNPHYRLAPS</sequence>
<keyword evidence="7" id="KW-1185">Reference proteome</keyword>
<evidence type="ECO:0000256" key="5">
    <source>
        <dbReference type="SAM" id="MobiDB-lite"/>
    </source>
</evidence>
<feature type="region of interest" description="Disordered" evidence="5">
    <location>
        <begin position="182"/>
        <end position="203"/>
    </location>
</feature>
<evidence type="ECO:0000256" key="4">
    <source>
        <dbReference type="ARBA" id="ARBA00046271"/>
    </source>
</evidence>
<evidence type="ECO:0000313" key="6">
    <source>
        <dbReference type="EMBL" id="KAG9509245.1"/>
    </source>
</evidence>
<dbReference type="PANTHER" id="PTHR12652">
    <property type="entry name" value="PEROXISOMAL BIOGENESIS FACTOR 11"/>
    <property type="match status" value="1"/>
</dbReference>
<dbReference type="Proteomes" id="UP000825002">
    <property type="component" value="Unassembled WGS sequence"/>
</dbReference>
<evidence type="ECO:0000256" key="1">
    <source>
        <dbReference type="ARBA" id="ARBA00022593"/>
    </source>
</evidence>
<name>A0ABQ7S743_9ACAR</name>
<comment type="subcellular location">
    <subcellularLocation>
        <location evidence="4">Peroxisome membrane</location>
    </subcellularLocation>
</comment>
<keyword evidence="3" id="KW-0576">Peroxisome</keyword>
<reference evidence="6 7" key="1">
    <citation type="submission" date="2020-10" db="EMBL/GenBank/DDBJ databases">
        <authorList>
            <person name="Klimov P.B."/>
            <person name="Dyachkov S.M."/>
            <person name="Chetverikov P.E."/>
        </authorList>
    </citation>
    <scope>NUCLEOTIDE SEQUENCE [LARGE SCALE GENOMIC DNA]</scope>
    <source>
        <strain evidence="6">BMOC 18-1129-001#AD2665</strain>
        <tissue evidence="6">Entire mites</tissue>
    </source>
</reference>
<protein>
    <submittedName>
        <fullName evidence="6">Peroxisomal membrane protein 11B</fullName>
    </submittedName>
</protein>
<proteinExistence type="predicted"/>
<keyword evidence="2" id="KW-0472">Membrane</keyword>
<dbReference type="PANTHER" id="PTHR12652:SF50">
    <property type="entry name" value="PEROXIN 11"/>
    <property type="match status" value="1"/>
</dbReference>
<evidence type="ECO:0000313" key="7">
    <source>
        <dbReference type="Proteomes" id="UP000825002"/>
    </source>
</evidence>
<accession>A0ABQ7S743</accession>
<dbReference type="InterPro" id="IPR008733">
    <property type="entry name" value="PEX11"/>
</dbReference>
<comment type="caution">
    <text evidence="6">The sequence shown here is derived from an EMBL/GenBank/DDBJ whole genome shotgun (WGS) entry which is preliminary data.</text>
</comment>
<dbReference type="EMBL" id="JAIFTH010000582">
    <property type="protein sequence ID" value="KAG9509245.1"/>
    <property type="molecule type" value="Genomic_DNA"/>
</dbReference>
<dbReference type="Pfam" id="PF05648">
    <property type="entry name" value="PEX11"/>
    <property type="match status" value="1"/>
</dbReference>
<gene>
    <name evidence="6" type="primary">Pex11b</name>
    <name evidence="6" type="ORF">GZH46_02245</name>
</gene>
<evidence type="ECO:0000256" key="2">
    <source>
        <dbReference type="ARBA" id="ARBA00023136"/>
    </source>
</evidence>
<evidence type="ECO:0000256" key="3">
    <source>
        <dbReference type="ARBA" id="ARBA00023140"/>
    </source>
</evidence>
<keyword evidence="1" id="KW-0962">Peroxisome biogenesis</keyword>